<feature type="transmembrane region" description="Helical" evidence="2">
    <location>
        <begin position="209"/>
        <end position="232"/>
    </location>
</feature>
<accession>A0A0D2WIZ6</accession>
<feature type="region of interest" description="Disordered" evidence="1">
    <location>
        <begin position="80"/>
        <end position="122"/>
    </location>
</feature>
<evidence type="ECO:0000256" key="1">
    <source>
        <dbReference type="SAM" id="MobiDB-lite"/>
    </source>
</evidence>
<dbReference type="InParanoid" id="A0A0D2WIZ6"/>
<name>A0A0D2WIZ6_CAPO3</name>
<feature type="transmembrane region" description="Helical" evidence="2">
    <location>
        <begin position="244"/>
        <end position="266"/>
    </location>
</feature>
<dbReference type="PANTHER" id="PTHR13568">
    <property type="entry name" value="FAM11A, B PROTEIN"/>
    <property type="match status" value="1"/>
</dbReference>
<feature type="compositionally biased region" description="Low complexity" evidence="1">
    <location>
        <begin position="100"/>
        <end position="122"/>
    </location>
</feature>
<protein>
    <submittedName>
        <fullName evidence="3">Uncharacterized protein</fullName>
    </submittedName>
</protein>
<dbReference type="Proteomes" id="UP000008743">
    <property type="component" value="Unassembled WGS sequence"/>
</dbReference>
<evidence type="ECO:0000313" key="4">
    <source>
        <dbReference type="Proteomes" id="UP000008743"/>
    </source>
</evidence>
<dbReference type="AlphaFoldDB" id="A0A0D2WIZ6"/>
<gene>
    <name evidence="3" type="ORF">CAOG_000671</name>
</gene>
<sequence length="486" mass="54160">MKVNPSRLVVHGALTIVSVVMPMRIEGLLKCDWWYIFMPLLLWKAIAFVGAAVGAHAWLSDVRLRKTVELLRARQQQQQGYQPPPVLLDSQHHHTGGLLPSTPAAAAAAAAQPPQPGASSQAAAILTSRHVPLPHRATTQLREMPPSEAYTTDREQLARNWRGSGDQEEQVLPAVSSADWSRAEALLRLTDRQYQVYVSEITSQFSTMLFLTIMLGLLLGAEIVICLNLNSFDSVVNNRPERLLMPWWCAFLPLCCTSFVALVSVVAQRRRSGSALPLLEITFIALFFVFLVVGLKLDGWINWSWPIVYIPIYGLLFIGSFILTMYMIRACIAIRRSRDHRAVAMEYTRLLVTALGALFILLLVKLNGHPLSTYEVFAPSTLMFLFLFSTGLVKQKVRGWWFGANVMESVWSDTMHDIVEEDELSDVDGTPERGYGTIATEISSALSGTANLIIDEDKRSIASESSLADFAVPPILSLDLYQLLYK</sequence>
<dbReference type="PhylomeDB" id="A0A0D2WIZ6"/>
<dbReference type="PANTHER" id="PTHR13568:SF6">
    <property type="entry name" value="TRANSMEMBRANE PROTEIN 185A"/>
    <property type="match status" value="1"/>
</dbReference>
<feature type="transmembrane region" description="Helical" evidence="2">
    <location>
        <begin position="303"/>
        <end position="326"/>
    </location>
</feature>
<organism evidence="3 4">
    <name type="scientific">Capsaspora owczarzaki (strain ATCC 30864)</name>
    <dbReference type="NCBI Taxonomy" id="595528"/>
    <lineage>
        <taxon>Eukaryota</taxon>
        <taxon>Filasterea</taxon>
        <taxon>Capsaspora</taxon>
    </lineage>
</organism>
<keyword evidence="4" id="KW-1185">Reference proteome</keyword>
<dbReference type="Pfam" id="PF10269">
    <property type="entry name" value="Tmemb_185A"/>
    <property type="match status" value="1"/>
</dbReference>
<keyword evidence="2" id="KW-0472">Membrane</keyword>
<reference evidence="4" key="1">
    <citation type="submission" date="2011-02" db="EMBL/GenBank/DDBJ databases">
        <title>The Genome Sequence of Capsaspora owczarzaki ATCC 30864.</title>
        <authorList>
            <person name="Russ C."/>
            <person name="Cuomo C."/>
            <person name="Burger G."/>
            <person name="Gray M.W."/>
            <person name="Holland P.W.H."/>
            <person name="King N."/>
            <person name="Lang F.B.F."/>
            <person name="Roger A.J."/>
            <person name="Ruiz-Trillo I."/>
            <person name="Young S.K."/>
            <person name="Zeng Q."/>
            <person name="Gargeya S."/>
            <person name="Alvarado L."/>
            <person name="Berlin A."/>
            <person name="Chapman S.B."/>
            <person name="Chen Z."/>
            <person name="Freedman E."/>
            <person name="Gellesch M."/>
            <person name="Goldberg J."/>
            <person name="Griggs A."/>
            <person name="Gujja S."/>
            <person name="Heilman E."/>
            <person name="Heiman D."/>
            <person name="Howarth C."/>
            <person name="Mehta T."/>
            <person name="Neiman D."/>
            <person name="Pearson M."/>
            <person name="Roberts A."/>
            <person name="Saif S."/>
            <person name="Shea T."/>
            <person name="Shenoy N."/>
            <person name="Sisk P."/>
            <person name="Stolte C."/>
            <person name="Sykes S."/>
            <person name="White J."/>
            <person name="Yandava C."/>
            <person name="Haas B."/>
            <person name="Nusbaum C."/>
            <person name="Birren B."/>
        </authorList>
    </citation>
    <scope>NUCLEOTIDE SEQUENCE</scope>
    <source>
        <strain evidence="4">ATCC 30864</strain>
    </source>
</reference>
<keyword evidence="2" id="KW-1133">Transmembrane helix</keyword>
<feature type="transmembrane region" description="Helical" evidence="2">
    <location>
        <begin position="278"/>
        <end position="297"/>
    </location>
</feature>
<evidence type="ECO:0000256" key="2">
    <source>
        <dbReference type="SAM" id="Phobius"/>
    </source>
</evidence>
<feature type="transmembrane region" description="Helical" evidence="2">
    <location>
        <begin position="37"/>
        <end position="59"/>
    </location>
</feature>
<feature type="transmembrane region" description="Helical" evidence="2">
    <location>
        <begin position="347"/>
        <end position="364"/>
    </location>
</feature>
<keyword evidence="2" id="KW-0812">Transmembrane</keyword>
<dbReference type="eggNOG" id="KOG3879">
    <property type="taxonomic scope" value="Eukaryota"/>
</dbReference>
<evidence type="ECO:0000313" key="3">
    <source>
        <dbReference type="EMBL" id="KJE89138.1"/>
    </source>
</evidence>
<proteinExistence type="predicted"/>
<feature type="transmembrane region" description="Helical" evidence="2">
    <location>
        <begin position="376"/>
        <end position="393"/>
    </location>
</feature>
<dbReference type="OrthoDB" id="72976at2759"/>
<dbReference type="EMBL" id="KE346360">
    <property type="protein sequence ID" value="KJE89138.1"/>
    <property type="molecule type" value="Genomic_DNA"/>
</dbReference>
<dbReference type="InterPro" id="IPR019396">
    <property type="entry name" value="TM_Fragile-X-F-assoc"/>
</dbReference>